<dbReference type="SUPFAM" id="SSF53335">
    <property type="entry name" value="S-adenosyl-L-methionine-dependent methyltransferases"/>
    <property type="match status" value="1"/>
</dbReference>
<evidence type="ECO:0000259" key="5">
    <source>
        <dbReference type="Pfam" id="PF08100"/>
    </source>
</evidence>
<evidence type="ECO:0000256" key="2">
    <source>
        <dbReference type="ARBA" id="ARBA00022679"/>
    </source>
</evidence>
<protein>
    <submittedName>
        <fullName evidence="6">O-methyltransferase domain-containing protein</fullName>
    </submittedName>
</protein>
<gene>
    <name evidence="6" type="ORF">SUNI508_00811</name>
</gene>
<dbReference type="InterPro" id="IPR036390">
    <property type="entry name" value="WH_DNA-bd_sf"/>
</dbReference>
<dbReference type="PANTHER" id="PTHR43712:SF1">
    <property type="entry name" value="HYPOTHETICAL O-METHYLTRANSFERASE (EUROFUNG)-RELATED"/>
    <property type="match status" value="1"/>
</dbReference>
<dbReference type="PANTHER" id="PTHR43712">
    <property type="entry name" value="PUTATIVE (AFU_ORTHOLOGUE AFUA_4G14580)-RELATED"/>
    <property type="match status" value="1"/>
</dbReference>
<keyword evidence="1" id="KW-0489">Methyltransferase</keyword>
<dbReference type="InterPro" id="IPR036388">
    <property type="entry name" value="WH-like_DNA-bd_sf"/>
</dbReference>
<evidence type="ECO:0000313" key="6">
    <source>
        <dbReference type="EMBL" id="KAK9420720.1"/>
    </source>
</evidence>
<keyword evidence="2" id="KW-0808">Transferase</keyword>
<dbReference type="EMBL" id="JARVKF010000223">
    <property type="protein sequence ID" value="KAK9420720.1"/>
    <property type="molecule type" value="Genomic_DNA"/>
</dbReference>
<comment type="caution">
    <text evidence="6">The sequence shown here is derived from an EMBL/GenBank/DDBJ whole genome shotgun (WGS) entry which is preliminary data.</text>
</comment>
<feature type="domain" description="O-methyltransferase dimerisation" evidence="5">
    <location>
        <begin position="60"/>
        <end position="130"/>
    </location>
</feature>
<dbReference type="InterPro" id="IPR012967">
    <property type="entry name" value="COMT_dimerisation"/>
</dbReference>
<dbReference type="Gene3D" id="3.40.50.150">
    <property type="entry name" value="Vaccinia Virus protein VP39"/>
    <property type="match status" value="1"/>
</dbReference>
<evidence type="ECO:0000313" key="7">
    <source>
        <dbReference type="Proteomes" id="UP001408356"/>
    </source>
</evidence>
<evidence type="ECO:0000259" key="4">
    <source>
        <dbReference type="Pfam" id="PF00891"/>
    </source>
</evidence>
<organism evidence="6 7">
    <name type="scientific">Seiridium unicorne</name>
    <dbReference type="NCBI Taxonomy" id="138068"/>
    <lineage>
        <taxon>Eukaryota</taxon>
        <taxon>Fungi</taxon>
        <taxon>Dikarya</taxon>
        <taxon>Ascomycota</taxon>
        <taxon>Pezizomycotina</taxon>
        <taxon>Sordariomycetes</taxon>
        <taxon>Xylariomycetidae</taxon>
        <taxon>Amphisphaeriales</taxon>
        <taxon>Sporocadaceae</taxon>
        <taxon>Seiridium</taxon>
    </lineage>
</organism>
<feature type="domain" description="O-methyltransferase C-terminal" evidence="4">
    <location>
        <begin position="235"/>
        <end position="377"/>
    </location>
</feature>
<dbReference type="PROSITE" id="PS51683">
    <property type="entry name" value="SAM_OMT_II"/>
    <property type="match status" value="1"/>
</dbReference>
<name>A0ABR2V2M4_9PEZI</name>
<evidence type="ECO:0000256" key="3">
    <source>
        <dbReference type="ARBA" id="ARBA00022691"/>
    </source>
</evidence>
<dbReference type="Proteomes" id="UP001408356">
    <property type="component" value="Unassembled WGS sequence"/>
</dbReference>
<dbReference type="Pfam" id="PF00891">
    <property type="entry name" value="Methyltransf_2"/>
    <property type="match status" value="1"/>
</dbReference>
<accession>A0ABR2V2M4</accession>
<keyword evidence="3" id="KW-0949">S-adenosyl-L-methionine</keyword>
<proteinExistence type="predicted"/>
<reference evidence="6 7" key="1">
    <citation type="journal article" date="2024" name="J. Plant Pathol.">
        <title>Sequence and assembly of the genome of Seiridium unicorne, isolate CBS 538.82, causal agent of cypress canker disease.</title>
        <authorList>
            <person name="Scali E."/>
            <person name="Rocca G.D."/>
            <person name="Danti R."/>
            <person name="Garbelotto M."/>
            <person name="Barberini S."/>
            <person name="Baroncelli R."/>
            <person name="Emiliani G."/>
        </authorList>
    </citation>
    <scope>NUCLEOTIDE SEQUENCE [LARGE SCALE GENOMIC DNA]</scope>
    <source>
        <strain evidence="6 7">BM-138-508</strain>
    </source>
</reference>
<dbReference type="PIRSF" id="PIRSF005739">
    <property type="entry name" value="O-mtase"/>
    <property type="match status" value="1"/>
</dbReference>
<dbReference type="Gene3D" id="1.10.10.10">
    <property type="entry name" value="Winged helix-like DNA-binding domain superfamily/Winged helix DNA-binding domain"/>
    <property type="match status" value="1"/>
</dbReference>
<dbReference type="Pfam" id="PF08100">
    <property type="entry name" value="Dimerisation"/>
    <property type="match status" value="1"/>
</dbReference>
<sequence length="398" mass="44839">MAPSPEILTLLDNIVALKKQYESSEAGSRDTLLELTLALLGKLEIPSEFLQRTFWAEPCKSGIIRTCVEQKIFQHLSNATDGLRTEELAAKTGEPWDLRMLQRLMSHLAAMHVIVLSQDRWYATPLSNGLAEQNFQNSIEFCYDSGMPSFYKFPEWYKHNGYKSPKTDIDGPFQYAWKTDLPFFPWLQAHPPNLTNFAQFMSAYRAGKPSWFDPGFYPVTERIVSGFDANYSDVLLCDVGGGRGHDMLGFASQYPFLPGKIVLQDQPTVVASIEVTDPPFEARAHDFFTPQPVKSRAYSLHSILHDWSDDEGVRILESLKPALKPGYSRVLLFEIVVSGEKPSFASTTMDMQMLAHVTAGERTEKDWKQLIGRAGFEVLEIYTYPGVAESVIELGLTS</sequence>
<dbReference type="SUPFAM" id="SSF46785">
    <property type="entry name" value="Winged helix' DNA-binding domain"/>
    <property type="match status" value="1"/>
</dbReference>
<evidence type="ECO:0000256" key="1">
    <source>
        <dbReference type="ARBA" id="ARBA00022603"/>
    </source>
</evidence>
<keyword evidence="7" id="KW-1185">Reference proteome</keyword>
<dbReference type="InterPro" id="IPR029063">
    <property type="entry name" value="SAM-dependent_MTases_sf"/>
</dbReference>
<dbReference type="InterPro" id="IPR001077">
    <property type="entry name" value="COMT_C"/>
</dbReference>
<dbReference type="InterPro" id="IPR016461">
    <property type="entry name" value="COMT-like"/>
</dbReference>